<protein>
    <recommendedName>
        <fullName evidence="3">DUF1684 domain-containing protein</fullName>
    </recommendedName>
</protein>
<name>A0A1R4FU42_9MICO</name>
<gene>
    <name evidence="1" type="ORF">CZ674_06715</name>
</gene>
<dbReference type="AlphaFoldDB" id="A0A1R4FU42"/>
<accession>A0A1R4FU42</accession>
<organism evidence="1 2">
    <name type="scientific">Agrococcus casei LMG 22410</name>
    <dbReference type="NCBI Taxonomy" id="1255656"/>
    <lineage>
        <taxon>Bacteria</taxon>
        <taxon>Bacillati</taxon>
        <taxon>Actinomycetota</taxon>
        <taxon>Actinomycetes</taxon>
        <taxon>Micrococcales</taxon>
        <taxon>Microbacteriaceae</taxon>
        <taxon>Agrococcus</taxon>
    </lineage>
</organism>
<proteinExistence type="predicted"/>
<dbReference type="PANTHER" id="PTHR41913">
    <property type="entry name" value="DUF1684 DOMAIN-CONTAINING PROTEIN"/>
    <property type="match status" value="1"/>
</dbReference>
<reference evidence="1 2" key="1">
    <citation type="submission" date="2017-02" db="EMBL/GenBank/DDBJ databases">
        <authorList>
            <person name="Peterson S.W."/>
        </authorList>
    </citation>
    <scope>NUCLEOTIDE SEQUENCE [LARGE SCALE GENOMIC DNA]</scope>
    <source>
        <strain evidence="1 2">LMG 22410</strain>
    </source>
</reference>
<evidence type="ECO:0008006" key="3">
    <source>
        <dbReference type="Google" id="ProtNLM"/>
    </source>
</evidence>
<dbReference type="InterPro" id="IPR012467">
    <property type="entry name" value="DUF1684"/>
</dbReference>
<dbReference type="PANTHER" id="PTHR41913:SF1">
    <property type="entry name" value="DUF1684 DOMAIN-CONTAINING PROTEIN"/>
    <property type="match status" value="1"/>
</dbReference>
<dbReference type="Proteomes" id="UP000195787">
    <property type="component" value="Unassembled WGS sequence"/>
</dbReference>
<evidence type="ECO:0000313" key="1">
    <source>
        <dbReference type="EMBL" id="SJM59361.1"/>
    </source>
</evidence>
<dbReference type="EMBL" id="FUHU01000026">
    <property type="protein sequence ID" value="SJM59361.1"/>
    <property type="molecule type" value="Genomic_DNA"/>
</dbReference>
<sequence>MMSIMPEAPTEEAVQKFTAFRARRDDSVRGPQGPLALALTHWVLESQQIDGVPGVWAQSETNGGLTVTAAAADGIIVDGREVDGTVEVASRASMAPSSVHFADGRTAFVIDSSVVGKPGETEYALRVWDAERAEHLGFTEIAAFDFDAEWQLTGTYEQVDGGVAFEHGRSQGDRTDSAVTPGVVRFEHEGQQFELLALPDGDTLQIVFADATTGSETYGVGRFLYARPAADGSVELDFNRAVVPPCSFSDQFNCPLPPASNRFPFAVTAGEKKPMFAESASDGA</sequence>
<dbReference type="Pfam" id="PF07920">
    <property type="entry name" value="DUF1684"/>
    <property type="match status" value="1"/>
</dbReference>
<keyword evidence="2" id="KW-1185">Reference proteome</keyword>
<evidence type="ECO:0000313" key="2">
    <source>
        <dbReference type="Proteomes" id="UP000195787"/>
    </source>
</evidence>